<keyword evidence="2" id="KW-1185">Reference proteome</keyword>
<dbReference type="EMBL" id="JAEKFT010000004">
    <property type="protein sequence ID" value="MBT0960547.1"/>
    <property type="molecule type" value="Genomic_DNA"/>
</dbReference>
<dbReference type="RefSeq" id="WP_214360303.1">
    <property type="nucleotide sequence ID" value="NZ_JAEKFT010000004.1"/>
</dbReference>
<reference evidence="2" key="1">
    <citation type="journal article" date="2022" name="ISME J.">
        <title>Genetic and phylogenetic analysis of dissimilatory iodate-reducing bacteria identifies potential niches across the world's oceans.</title>
        <authorList>
            <person name="Reyes-Umana V."/>
            <person name="Henning Z."/>
            <person name="Lee K."/>
            <person name="Barnum T.P."/>
            <person name="Coates J.D."/>
        </authorList>
    </citation>
    <scope>NUCLEOTIDE SEQUENCE [LARGE SCALE GENOMIC DNA]</scope>
    <source>
        <strain evidence="2">IR12</strain>
    </source>
</reference>
<dbReference type="AlphaFoldDB" id="A0A944HAG3"/>
<dbReference type="Proteomes" id="UP000694660">
    <property type="component" value="Unassembled WGS sequence"/>
</dbReference>
<organism evidence="1 2">
    <name type="scientific">Denitromonas iodatirespirans</name>
    <dbReference type="NCBI Taxonomy" id="2795389"/>
    <lineage>
        <taxon>Bacteria</taxon>
        <taxon>Pseudomonadati</taxon>
        <taxon>Pseudomonadota</taxon>
        <taxon>Betaproteobacteria</taxon>
        <taxon>Rhodocyclales</taxon>
        <taxon>Zoogloeaceae</taxon>
        <taxon>Denitromonas</taxon>
    </lineage>
</organism>
<gene>
    <name evidence="1" type="ORF">I8J34_05095</name>
</gene>
<sequence length="90" mass="9568">MSIHPAAALRQAVAHLALAPDALVADTGFHAWADTPTCKILIGLARFTTIDPPFAAAERVGAHFIALTEARALSPIERLLLGRVYEHAMG</sequence>
<accession>A0A944HAG3</accession>
<proteinExistence type="predicted"/>
<evidence type="ECO:0000313" key="2">
    <source>
        <dbReference type="Proteomes" id="UP000694660"/>
    </source>
</evidence>
<name>A0A944HAG3_DENI1</name>
<evidence type="ECO:0000313" key="1">
    <source>
        <dbReference type="EMBL" id="MBT0960547.1"/>
    </source>
</evidence>
<protein>
    <submittedName>
        <fullName evidence="1">Uncharacterized protein</fullName>
    </submittedName>
</protein>
<comment type="caution">
    <text evidence="1">The sequence shown here is derived from an EMBL/GenBank/DDBJ whole genome shotgun (WGS) entry which is preliminary data.</text>
</comment>